<dbReference type="Gene3D" id="2.170.130.10">
    <property type="entry name" value="TonB-dependent receptor, plug domain"/>
    <property type="match status" value="1"/>
</dbReference>
<keyword evidence="10" id="KW-1185">Reference proteome</keyword>
<keyword evidence="2 7" id="KW-0813">Transport</keyword>
<evidence type="ECO:0000256" key="4">
    <source>
        <dbReference type="ARBA" id="ARBA00022692"/>
    </source>
</evidence>
<dbReference type="InterPro" id="IPR037066">
    <property type="entry name" value="Plug_dom_sf"/>
</dbReference>
<gene>
    <name evidence="9" type="ORF">QE382_002845</name>
</gene>
<dbReference type="PROSITE" id="PS52016">
    <property type="entry name" value="TONB_DEPENDENT_REC_3"/>
    <property type="match status" value="1"/>
</dbReference>
<evidence type="ECO:0000256" key="2">
    <source>
        <dbReference type="ARBA" id="ARBA00022448"/>
    </source>
</evidence>
<evidence type="ECO:0000256" key="6">
    <source>
        <dbReference type="ARBA" id="ARBA00023237"/>
    </source>
</evidence>
<dbReference type="SUPFAM" id="SSF56935">
    <property type="entry name" value="Porins"/>
    <property type="match status" value="1"/>
</dbReference>
<name>A0ABU0U7C5_9SPHI</name>
<keyword evidence="6 7" id="KW-0998">Cell outer membrane</keyword>
<dbReference type="SUPFAM" id="SSF49464">
    <property type="entry name" value="Carboxypeptidase regulatory domain-like"/>
    <property type="match status" value="1"/>
</dbReference>
<dbReference type="Pfam" id="PF07715">
    <property type="entry name" value="Plug"/>
    <property type="match status" value="1"/>
</dbReference>
<dbReference type="Gene3D" id="2.60.40.1120">
    <property type="entry name" value="Carboxypeptidase-like, regulatory domain"/>
    <property type="match status" value="1"/>
</dbReference>
<dbReference type="InterPro" id="IPR012910">
    <property type="entry name" value="Plug_dom"/>
</dbReference>
<dbReference type="InterPro" id="IPR039426">
    <property type="entry name" value="TonB-dep_rcpt-like"/>
</dbReference>
<evidence type="ECO:0000256" key="5">
    <source>
        <dbReference type="ARBA" id="ARBA00023136"/>
    </source>
</evidence>
<evidence type="ECO:0000313" key="9">
    <source>
        <dbReference type="EMBL" id="MDQ1150861.1"/>
    </source>
</evidence>
<dbReference type="Proteomes" id="UP001244640">
    <property type="component" value="Unassembled WGS sequence"/>
</dbReference>
<keyword evidence="4 7" id="KW-0812">Transmembrane</keyword>
<dbReference type="NCBIfam" id="TIGR04056">
    <property type="entry name" value="OMP_RagA_SusC"/>
    <property type="match status" value="1"/>
</dbReference>
<evidence type="ECO:0000259" key="8">
    <source>
        <dbReference type="Pfam" id="PF07715"/>
    </source>
</evidence>
<keyword evidence="3 7" id="KW-1134">Transmembrane beta strand</keyword>
<dbReference type="Pfam" id="PF13715">
    <property type="entry name" value="CarbopepD_reg_2"/>
    <property type="match status" value="1"/>
</dbReference>
<dbReference type="RefSeq" id="WP_307186440.1">
    <property type="nucleotide sequence ID" value="NZ_JAUTBA010000001.1"/>
</dbReference>
<evidence type="ECO:0000313" key="10">
    <source>
        <dbReference type="Proteomes" id="UP001244640"/>
    </source>
</evidence>
<comment type="caution">
    <text evidence="9">The sequence shown here is derived from an EMBL/GenBank/DDBJ whole genome shotgun (WGS) entry which is preliminary data.</text>
</comment>
<sequence length="1120" mass="126574">MNNFIRTGRGIACSKQEAQYVNLINAQHKCIENKAYSLRELLTIRTLLVIATVFHMFSLSAQTPRKDSGADGLLSISGTVVSTIDGKPIQGVSIRVDGEKGRTSSKNDGSFSLQVSNTKGTVSFSHMGFTRLELPYVVGVSLKVKLIPLENQLDEVEVVSTGYQKIPKERATGSFEVIGKQQLNISKSTNIINRLEGLSPALRFEKRVEGLSPLQQLSVRTTSTYYGYYNPLVILDNFPYEGDIANINPNDIESVTILKDAAAASIWGTRAGNGVIVLTSKRGTKDGKLKLSVQVANQLGEKPDIYKKPYMSSSSFMEMEELLFKNNFFDWQITSLDRSITPMVVLMDKLRKGEIDQIAYDRQKAEWSKQDVRTDYLKYIYRNSYNQQYATNITGGGANYDFQASVGYDKNRNNIQNGGLERVTARLVTNIRPVKQLEIGMQLMYGNSAIKGIGTDSQLSFGSLYSGAGRSFYPYLRLVDDDGKAIDLETVTIRKSYIDTLAGGRLMPAHYNIFNEFASSENKNSTEDVTLNLSANWKLTPFISANVAYQFQKSANKITNWQGIDSYFTQHYINMFTQWTPTTITRNVPIGDIFYQNNGIINSHYLRGNLAWDQSFDRDRHKINAIAGAEMKDLNNRMDGHNLYGYDRNTLSYARVNYLTNFPLLNGIMGSGQIIDGVKFDELNQRFTSFFGNATYTFLDRYFLSGSIRRDASNLFGVSTNNRWQPLWSAGLAWDITKESFYHFSALSRLKIRGTYGYNGNANNSYSANPIMEYSGTHSITSYTYAYMINPSNPDYRSEKVGVFNLGLDFAALGNRIWGTVDFYKKDGRDIVARGMVDPTTGFDSQILNVAHFAGRGIEANLQTVNIKGGKFSWISNLIFNYQRNITKKYNYRPARADSYLDAATSPNPVEGRDLYGLYAYPFAGLDPQTGEPLGWMNGEKSKEYTKFASSPVETLKFMGSTIPLYSGFVRNTFNYGHWSLSTNIQYKLKFVFRRPTINYSALANYWTMNEDFDNRWRQPGDELKTNVPAFIYPLNNARDNFYTFSDAVVERGDAIRIKDINLNYNFNGLGKGKIRGQVFFNMDNMNLIIWKKTGYNVDSDYYRSIPIPRTYTLGATLNL</sequence>
<comment type="subcellular location">
    <subcellularLocation>
        <location evidence="1 7">Cell outer membrane</location>
        <topology evidence="1 7">Multi-pass membrane protein</topology>
    </subcellularLocation>
</comment>
<keyword evidence="5 7" id="KW-0472">Membrane</keyword>
<evidence type="ECO:0000256" key="3">
    <source>
        <dbReference type="ARBA" id="ARBA00022452"/>
    </source>
</evidence>
<evidence type="ECO:0000256" key="7">
    <source>
        <dbReference type="PROSITE-ProRule" id="PRU01360"/>
    </source>
</evidence>
<accession>A0ABU0U7C5</accession>
<dbReference type="InterPro" id="IPR023996">
    <property type="entry name" value="TonB-dep_OMP_SusC/RagA"/>
</dbReference>
<evidence type="ECO:0000256" key="1">
    <source>
        <dbReference type="ARBA" id="ARBA00004571"/>
    </source>
</evidence>
<dbReference type="Gene3D" id="2.40.170.20">
    <property type="entry name" value="TonB-dependent receptor, beta-barrel domain"/>
    <property type="match status" value="1"/>
</dbReference>
<reference evidence="9 10" key="1">
    <citation type="submission" date="2023-07" db="EMBL/GenBank/DDBJ databases">
        <title>Functional and genomic diversity of the sorghum phyllosphere microbiome.</title>
        <authorList>
            <person name="Shade A."/>
        </authorList>
    </citation>
    <scope>NUCLEOTIDE SEQUENCE [LARGE SCALE GENOMIC DNA]</scope>
    <source>
        <strain evidence="9 10">SORGH_AS_0892</strain>
    </source>
</reference>
<dbReference type="EMBL" id="JAUTBA010000001">
    <property type="protein sequence ID" value="MDQ1150861.1"/>
    <property type="molecule type" value="Genomic_DNA"/>
</dbReference>
<dbReference type="InterPro" id="IPR036942">
    <property type="entry name" value="Beta-barrel_TonB_sf"/>
</dbReference>
<feature type="domain" description="TonB-dependent receptor plug" evidence="8">
    <location>
        <begin position="168"/>
        <end position="275"/>
    </location>
</feature>
<organism evidence="9 10">
    <name type="scientific">Sphingobacterium zeae</name>
    <dbReference type="NCBI Taxonomy" id="1776859"/>
    <lineage>
        <taxon>Bacteria</taxon>
        <taxon>Pseudomonadati</taxon>
        <taxon>Bacteroidota</taxon>
        <taxon>Sphingobacteriia</taxon>
        <taxon>Sphingobacteriales</taxon>
        <taxon>Sphingobacteriaceae</taxon>
        <taxon>Sphingobacterium</taxon>
    </lineage>
</organism>
<dbReference type="InterPro" id="IPR023997">
    <property type="entry name" value="TonB-dep_OMP_SusC/RagA_CS"/>
</dbReference>
<dbReference type="InterPro" id="IPR008969">
    <property type="entry name" value="CarboxyPept-like_regulatory"/>
</dbReference>
<comment type="similarity">
    <text evidence="7">Belongs to the TonB-dependent receptor family.</text>
</comment>
<proteinExistence type="inferred from homology"/>
<protein>
    <submittedName>
        <fullName evidence="9">TonB-linked SusC/RagA family outer membrane protein</fullName>
    </submittedName>
</protein>
<dbReference type="NCBIfam" id="TIGR04057">
    <property type="entry name" value="SusC_RagA_signa"/>
    <property type="match status" value="1"/>
</dbReference>